<sequence length="385" mass="45337">MHSLIKNINKFNNKLSFAYTTTRPIVLPGKAQYQENTKNVNLRGIHLKGKYNDLPNLIFFAEHCDTNQNWVNFFANPENKILDYRNVYIISPRNFGRSDRNPSYDLAEQADDVVRFMYENQISTATLGGHGFGGKLALAVGCYHVDRVSGVFNFDTAPIDHRGFESFQEFQQNIRTLKDIELKGASLKDIDIQLNNQIEDPKWRRIFYQNLVRDDKSGNFTWNFELDYLHHNVTFNREDSIGNWARKHGLYTGRYLSVFAEYSRWVHLNTNTMRYFHVCTRTKGFGHDLFYIQGDENPLNHWFYDFEQSEFVASRKLLKFLTMYDGVHVLLKDRSEIGNYFIPDITNSRINADGKHVYGDYSPAHYHHNWRFNNIYERAEKAKNE</sequence>
<gene>
    <name evidence="4" type="ORF">PPERSA_00401</name>
</gene>
<dbReference type="Pfam" id="PF00561">
    <property type="entry name" value="Abhydrolase_1"/>
    <property type="match status" value="1"/>
</dbReference>
<evidence type="ECO:0000256" key="2">
    <source>
        <dbReference type="ARBA" id="ARBA00022801"/>
    </source>
</evidence>
<comment type="caution">
    <text evidence="4">The sequence shown here is derived from an EMBL/GenBank/DDBJ whole genome shotgun (WGS) entry which is preliminary data.</text>
</comment>
<feature type="domain" description="AB hydrolase-1" evidence="3">
    <location>
        <begin position="85"/>
        <end position="173"/>
    </location>
</feature>
<evidence type="ECO:0000313" key="4">
    <source>
        <dbReference type="EMBL" id="KRX07244.1"/>
    </source>
</evidence>
<evidence type="ECO:0000313" key="5">
    <source>
        <dbReference type="Proteomes" id="UP000054937"/>
    </source>
</evidence>
<keyword evidence="2" id="KW-0378">Hydrolase</keyword>
<dbReference type="EMBL" id="LDAU01000085">
    <property type="protein sequence ID" value="KRX07244.1"/>
    <property type="molecule type" value="Genomic_DNA"/>
</dbReference>
<dbReference type="PANTHER" id="PTHR46118:SF4">
    <property type="entry name" value="PROTEIN ABHD11"/>
    <property type="match status" value="1"/>
</dbReference>
<evidence type="ECO:0000256" key="1">
    <source>
        <dbReference type="ARBA" id="ARBA00008645"/>
    </source>
</evidence>
<dbReference type="InterPro" id="IPR029058">
    <property type="entry name" value="AB_hydrolase_fold"/>
</dbReference>
<organism evidence="4 5">
    <name type="scientific">Pseudocohnilembus persalinus</name>
    <name type="common">Ciliate</name>
    <dbReference type="NCBI Taxonomy" id="266149"/>
    <lineage>
        <taxon>Eukaryota</taxon>
        <taxon>Sar</taxon>
        <taxon>Alveolata</taxon>
        <taxon>Ciliophora</taxon>
        <taxon>Intramacronucleata</taxon>
        <taxon>Oligohymenophorea</taxon>
        <taxon>Scuticociliatia</taxon>
        <taxon>Philasterida</taxon>
        <taxon>Pseudocohnilembidae</taxon>
        <taxon>Pseudocohnilembus</taxon>
    </lineage>
</organism>
<comment type="similarity">
    <text evidence="1">Belongs to the AB hydrolase superfamily.</text>
</comment>
<proteinExistence type="inferred from homology"/>
<dbReference type="InParanoid" id="A0A0V0QY19"/>
<dbReference type="SUPFAM" id="SSF53474">
    <property type="entry name" value="alpha/beta-Hydrolases"/>
    <property type="match status" value="1"/>
</dbReference>
<keyword evidence="5" id="KW-1185">Reference proteome</keyword>
<dbReference type="AlphaFoldDB" id="A0A0V0QY19"/>
<dbReference type="InterPro" id="IPR000073">
    <property type="entry name" value="AB_hydrolase_1"/>
</dbReference>
<accession>A0A0V0QY19</accession>
<evidence type="ECO:0000259" key="3">
    <source>
        <dbReference type="Pfam" id="PF00561"/>
    </source>
</evidence>
<name>A0A0V0QY19_PSEPJ</name>
<dbReference type="Gene3D" id="3.40.50.1820">
    <property type="entry name" value="alpha/beta hydrolase"/>
    <property type="match status" value="1"/>
</dbReference>
<reference evidence="4 5" key="1">
    <citation type="journal article" date="2015" name="Sci. Rep.">
        <title>Genome of the facultative scuticociliatosis pathogen Pseudocohnilembus persalinus provides insight into its virulence through horizontal gene transfer.</title>
        <authorList>
            <person name="Xiong J."/>
            <person name="Wang G."/>
            <person name="Cheng J."/>
            <person name="Tian M."/>
            <person name="Pan X."/>
            <person name="Warren A."/>
            <person name="Jiang C."/>
            <person name="Yuan D."/>
            <person name="Miao W."/>
        </authorList>
    </citation>
    <scope>NUCLEOTIDE SEQUENCE [LARGE SCALE GENOMIC DNA]</scope>
    <source>
        <strain evidence="4">36N120E</strain>
    </source>
</reference>
<dbReference type="GO" id="GO:0052689">
    <property type="term" value="F:carboxylic ester hydrolase activity"/>
    <property type="evidence" value="ECO:0007669"/>
    <property type="project" value="TreeGrafter"/>
</dbReference>
<dbReference type="PANTHER" id="PTHR46118">
    <property type="entry name" value="PROTEIN ABHD11"/>
    <property type="match status" value="1"/>
</dbReference>
<protein>
    <recommendedName>
        <fullName evidence="3">AB hydrolase-1 domain-containing protein</fullName>
    </recommendedName>
</protein>
<dbReference type="OrthoDB" id="8119704at2759"/>
<dbReference type="Proteomes" id="UP000054937">
    <property type="component" value="Unassembled WGS sequence"/>
</dbReference>
<dbReference type="OMA" id="PDRINTH"/>